<evidence type="ECO:0000256" key="1">
    <source>
        <dbReference type="SAM" id="Phobius"/>
    </source>
</evidence>
<keyword evidence="1" id="KW-0472">Membrane</keyword>
<feature type="transmembrane region" description="Helical" evidence="1">
    <location>
        <begin position="295"/>
        <end position="317"/>
    </location>
</feature>
<dbReference type="NCBIfam" id="TIGR01477">
    <property type="entry name" value="RIFIN"/>
    <property type="match status" value="1"/>
</dbReference>
<keyword evidence="1" id="KW-0812">Transmembrane</keyword>
<accession>A0A024W9R6</accession>
<evidence type="ECO:0008006" key="4">
    <source>
        <dbReference type="Google" id="ProtNLM"/>
    </source>
</evidence>
<evidence type="ECO:0000313" key="3">
    <source>
        <dbReference type="Proteomes" id="UP000030708"/>
    </source>
</evidence>
<dbReference type="Proteomes" id="UP000030708">
    <property type="component" value="Unassembled WGS sequence"/>
</dbReference>
<organism evidence="2 3">
    <name type="scientific">Plasmodium falciparum Tanzania</name>
    <name type="common">2000708</name>
    <dbReference type="NCBI Taxonomy" id="1036725"/>
    <lineage>
        <taxon>Eukaryota</taxon>
        <taxon>Sar</taxon>
        <taxon>Alveolata</taxon>
        <taxon>Apicomplexa</taxon>
        <taxon>Aconoidasida</taxon>
        <taxon>Haemosporida</taxon>
        <taxon>Plasmodiidae</taxon>
        <taxon>Plasmodium</taxon>
        <taxon>Plasmodium (Laverania)</taxon>
    </lineage>
</organism>
<keyword evidence="1" id="KW-1133">Transmembrane helix</keyword>
<protein>
    <recommendedName>
        <fullName evidence="4">Surface antigen</fullName>
    </recommendedName>
</protein>
<evidence type="ECO:0000313" key="2">
    <source>
        <dbReference type="EMBL" id="ETW37313.1"/>
    </source>
</evidence>
<reference evidence="2 3" key="2">
    <citation type="submission" date="2013-02" db="EMBL/GenBank/DDBJ databases">
        <title>The Genome Sequence of Plasmodium falciparum Tanzania (2000708).</title>
        <authorList>
            <consortium name="The Broad Institute Genome Sequencing Platform"/>
            <consortium name="The Broad Institute Genome Sequencing Center for Infectious Disease"/>
            <person name="Neafsey D."/>
            <person name="Cheeseman I."/>
            <person name="Volkman S."/>
            <person name="Adams J."/>
            <person name="Walker B."/>
            <person name="Young S.K."/>
            <person name="Zeng Q."/>
            <person name="Gargeya S."/>
            <person name="Fitzgerald M."/>
            <person name="Haas B."/>
            <person name="Abouelleil A."/>
            <person name="Alvarado L."/>
            <person name="Arachchi H.M."/>
            <person name="Berlin A.M."/>
            <person name="Chapman S.B."/>
            <person name="Dewar J."/>
            <person name="Goldberg J."/>
            <person name="Griggs A."/>
            <person name="Gujja S."/>
            <person name="Hansen M."/>
            <person name="Howarth C."/>
            <person name="Imamovic A."/>
            <person name="Larimer J."/>
            <person name="McCowan C."/>
            <person name="Murphy C."/>
            <person name="Neiman D."/>
            <person name="Pearson M."/>
            <person name="Priest M."/>
            <person name="Roberts A."/>
            <person name="Saif S."/>
            <person name="Shea T."/>
            <person name="Sisk P."/>
            <person name="Sykes S."/>
            <person name="Wortman J."/>
            <person name="Nusbaum C."/>
            <person name="Birren B."/>
        </authorList>
    </citation>
    <scope>NUCLEOTIDE SEQUENCE [LARGE SCALE GENOMIC DNA]</scope>
    <source>
        <strain evidence="3">Tanzania (2000708)</strain>
    </source>
</reference>
<dbReference type="EMBL" id="KI926373">
    <property type="protein sequence ID" value="ETW37313.1"/>
    <property type="molecule type" value="Genomic_DNA"/>
</dbReference>
<dbReference type="Pfam" id="PF02009">
    <property type="entry name" value="RIFIN"/>
    <property type="match status" value="1"/>
</dbReference>
<gene>
    <name evidence="2" type="ORF">PFTANZ_02004</name>
</gene>
<dbReference type="AlphaFoldDB" id="A0A024W9R6"/>
<proteinExistence type="predicted"/>
<dbReference type="InterPro" id="IPR006373">
    <property type="entry name" value="VSA_Rifin"/>
</dbReference>
<name>A0A024W9R6_PLAFA</name>
<reference evidence="2 3" key="1">
    <citation type="submission" date="2013-02" db="EMBL/GenBank/DDBJ databases">
        <title>The Genome Annotation of Plasmodium falciparum Tanzania (2000708).</title>
        <authorList>
            <consortium name="The Broad Institute Genome Sequencing Platform"/>
            <consortium name="The Broad Institute Genome Sequencing Center for Infectious Disease"/>
            <person name="Neafsey D."/>
            <person name="Hoffman S."/>
            <person name="Volkman S."/>
            <person name="Rosenthal P."/>
            <person name="Walker B."/>
            <person name="Young S.K."/>
            <person name="Zeng Q."/>
            <person name="Gargeya S."/>
            <person name="Fitzgerald M."/>
            <person name="Haas B."/>
            <person name="Abouelleil A."/>
            <person name="Allen A.W."/>
            <person name="Alvarado L."/>
            <person name="Arachchi H.M."/>
            <person name="Berlin A.M."/>
            <person name="Chapman S.B."/>
            <person name="Gainer-Dewar J."/>
            <person name="Goldberg J."/>
            <person name="Griggs A."/>
            <person name="Gujja S."/>
            <person name="Hansen M."/>
            <person name="Howarth C."/>
            <person name="Imamovic A."/>
            <person name="Ireland A."/>
            <person name="Larimer J."/>
            <person name="McCowan C."/>
            <person name="Murphy C."/>
            <person name="Pearson M."/>
            <person name="Poon T.W."/>
            <person name="Priest M."/>
            <person name="Roberts A."/>
            <person name="Saif S."/>
            <person name="Shea T."/>
            <person name="Sisk P."/>
            <person name="Sykes S."/>
            <person name="Wortman J."/>
            <person name="Nusbaum C."/>
            <person name="Birren B."/>
        </authorList>
    </citation>
    <scope>NUCLEOTIDE SEQUENCE [LARGE SCALE GENOMIC DNA]</scope>
    <source>
        <strain evidence="3">Tanzania (2000708)</strain>
    </source>
</reference>
<sequence>MKVHYINILFFAFPLNILVHNQRNHMKTILRTPKSKPTKSHRSLCECDLYTSIYDNDPEIKKVMEDYDRQASQRFHEYEECMKDKRQKCKEQCEKDIQKIILKDKIKKELTEKLAVLQTDITTDDIPTCICEKSVADKVENICLNCGYGLGSALTSWEILGYTGIYGWKIFATALAKKIGIKEGMKVTIKGLIDKLYLGNLPKSQLSKLVTETTYANETLLAPAIKNLSSTICGDYVNEPGGFFCLYASQREAMFSKFITTNTKDVVQAAITKTTDITNTKIALVDTTTFNFSNVMIASGVTILVIALVMVIIYLILRYRRKKKMKKKLQYIKLLQE</sequence>